<comment type="caution">
    <text evidence="4">The sequence shown here is derived from an EMBL/GenBank/DDBJ whole genome shotgun (WGS) entry which is preliminary data.</text>
</comment>
<dbReference type="PANTHER" id="PTHR44196">
    <property type="entry name" value="DEHYDROGENASE/REDUCTASE SDR FAMILY MEMBER 7B"/>
    <property type="match status" value="1"/>
</dbReference>
<proteinExistence type="inferred from homology"/>
<dbReference type="PROSITE" id="PS00061">
    <property type="entry name" value="ADH_SHORT"/>
    <property type="match status" value="1"/>
</dbReference>
<dbReference type="Gene3D" id="3.40.50.720">
    <property type="entry name" value="NAD(P)-binding Rossmann-like Domain"/>
    <property type="match status" value="1"/>
</dbReference>
<evidence type="ECO:0000256" key="3">
    <source>
        <dbReference type="RuleBase" id="RU000363"/>
    </source>
</evidence>
<dbReference type="PRINTS" id="PR00080">
    <property type="entry name" value="SDRFAMILY"/>
</dbReference>
<dbReference type="InterPro" id="IPR020904">
    <property type="entry name" value="Sc_DH/Rdtase_CS"/>
</dbReference>
<evidence type="ECO:0000313" key="5">
    <source>
        <dbReference type="Proteomes" id="UP000313645"/>
    </source>
</evidence>
<dbReference type="Pfam" id="PF00106">
    <property type="entry name" value="adh_short"/>
    <property type="match status" value="1"/>
</dbReference>
<dbReference type="Proteomes" id="UP000313645">
    <property type="component" value="Unassembled WGS sequence"/>
</dbReference>
<reference evidence="4 5" key="1">
    <citation type="submission" date="2019-02" db="EMBL/GenBank/DDBJ databases">
        <title>Marinobacter halodurans sp. nov., a marine bacterium isolated from sea tidal flat.</title>
        <authorList>
            <person name="Yoo Y."/>
            <person name="Lee D.W."/>
            <person name="Kim B.S."/>
            <person name="Kim J.-J."/>
        </authorList>
    </citation>
    <scope>NUCLEOTIDE SEQUENCE [LARGE SCALE GENOMIC DNA]</scope>
    <source>
        <strain evidence="4 5">YJ-S3-2</strain>
    </source>
</reference>
<protein>
    <submittedName>
        <fullName evidence="4">SDR family NAD(P)-dependent oxidoreductase</fullName>
    </submittedName>
</protein>
<dbReference type="PRINTS" id="PR00081">
    <property type="entry name" value="GDHRDH"/>
</dbReference>
<name>A0ABY1ZPK2_9GAMM</name>
<dbReference type="InterPro" id="IPR036291">
    <property type="entry name" value="NAD(P)-bd_dom_sf"/>
</dbReference>
<keyword evidence="5" id="KW-1185">Reference proteome</keyword>
<sequence length="280" mass="29621">MFGSRLPQKPEPPVSAVVTGAGSGIGRAFALEIARRGGAVLCSDINEASARATADDIRASGGEAHAVVCDVSKLSAVQKLARDAEALLAEPVSLVVNNAGVGVGGMPVGETTMADWKWTLGINLWGVIHGCHVFAPKLREQGYGGIINVASTASYSAAPLMGPYNVSKAGALALSETLSAELAGTGVRVTALCPTLVKTNIGANGRITGDTSKLFHRLMDRFGVSPDRVVRMTLDAHRRGDLYVMPQFDARLIWRTKRFVPRSYAMGVGLVNRFGLRRIH</sequence>
<comment type="similarity">
    <text evidence="1 3">Belongs to the short-chain dehydrogenases/reductases (SDR) family.</text>
</comment>
<dbReference type="EMBL" id="SJDL01000003">
    <property type="protein sequence ID" value="TBW58786.1"/>
    <property type="molecule type" value="Genomic_DNA"/>
</dbReference>
<gene>
    <name evidence="4" type="ORF">EZI54_02650</name>
</gene>
<organism evidence="4 5">
    <name type="scientific">Marinobacter halodurans</name>
    <dbReference type="NCBI Taxonomy" id="2528979"/>
    <lineage>
        <taxon>Bacteria</taxon>
        <taxon>Pseudomonadati</taxon>
        <taxon>Pseudomonadota</taxon>
        <taxon>Gammaproteobacteria</taxon>
        <taxon>Pseudomonadales</taxon>
        <taxon>Marinobacteraceae</taxon>
        <taxon>Marinobacter</taxon>
    </lineage>
</organism>
<evidence type="ECO:0000256" key="2">
    <source>
        <dbReference type="ARBA" id="ARBA00023002"/>
    </source>
</evidence>
<dbReference type="RefSeq" id="WP_131478760.1">
    <property type="nucleotide sequence ID" value="NZ_SJDL01000003.1"/>
</dbReference>
<evidence type="ECO:0000256" key="1">
    <source>
        <dbReference type="ARBA" id="ARBA00006484"/>
    </source>
</evidence>
<evidence type="ECO:0000313" key="4">
    <source>
        <dbReference type="EMBL" id="TBW58786.1"/>
    </source>
</evidence>
<keyword evidence="2" id="KW-0560">Oxidoreductase</keyword>
<dbReference type="PANTHER" id="PTHR44196:SF1">
    <property type="entry name" value="DEHYDROGENASE_REDUCTASE SDR FAMILY MEMBER 7B"/>
    <property type="match status" value="1"/>
</dbReference>
<dbReference type="SUPFAM" id="SSF51735">
    <property type="entry name" value="NAD(P)-binding Rossmann-fold domains"/>
    <property type="match status" value="1"/>
</dbReference>
<dbReference type="CDD" id="cd05233">
    <property type="entry name" value="SDR_c"/>
    <property type="match status" value="1"/>
</dbReference>
<dbReference type="InterPro" id="IPR002347">
    <property type="entry name" value="SDR_fam"/>
</dbReference>
<accession>A0ABY1ZPK2</accession>